<comment type="caution">
    <text evidence="2">The sequence shown here is derived from an EMBL/GenBank/DDBJ whole genome shotgun (WGS) entry which is preliminary data.</text>
</comment>
<dbReference type="RefSeq" id="WP_223925880.1">
    <property type="nucleotide sequence ID" value="NZ_BPTU01000001.1"/>
</dbReference>
<feature type="transmembrane region" description="Helical" evidence="1">
    <location>
        <begin position="296"/>
        <end position="315"/>
    </location>
</feature>
<keyword evidence="3" id="KW-1185">Reference proteome</keyword>
<name>A0A9R1CWZ1_9BACT</name>
<dbReference type="GeneID" id="72466998"/>
<feature type="transmembrane region" description="Helical" evidence="1">
    <location>
        <begin position="198"/>
        <end position="220"/>
    </location>
</feature>
<evidence type="ECO:0000313" key="2">
    <source>
        <dbReference type="EMBL" id="GJG58956.1"/>
    </source>
</evidence>
<sequence length="345" mass="39702">MRKLAILMMMSFLLLTITGCYNRRTPSRFQLKDSTRLTDSMTQAKFDSLSMDQKDSADFAIKHHYSVGFNFIIRGDSIDLIKQQPEEVVSNMTVDSFAVKKGARVAVTDIHMLKSDSVDSVWIQLVTDQYELGWIHESKLLKNVDPDDPISQFISTFSNRHLIFFLIIISFIAVGYIIRKLMRRKSHIVHFNDINSFYPTLLALIVASSATFYATIQNFTPDTWRAFYFHPTLNPFSQPWSIAIFLISVWAMLIVGLATIDDTRHQLKFDDAFWYLCGLGAVCAVDYIVFSISTLYFIGYPLLIAYFWFALRSYFRNSRNVYICGNCGARLHRKGRCPHCGAMNE</sequence>
<evidence type="ECO:0008006" key="4">
    <source>
        <dbReference type="Google" id="ProtNLM"/>
    </source>
</evidence>
<feature type="transmembrane region" description="Helical" evidence="1">
    <location>
        <begin position="161"/>
        <end position="178"/>
    </location>
</feature>
<dbReference type="Proteomes" id="UP000825483">
    <property type="component" value="Unassembled WGS sequence"/>
</dbReference>
<keyword evidence="1" id="KW-0812">Transmembrane</keyword>
<accession>A0A9R1CWZ1</accession>
<keyword evidence="1" id="KW-1133">Transmembrane helix</keyword>
<feature type="transmembrane region" description="Helical" evidence="1">
    <location>
        <begin position="272"/>
        <end position="290"/>
    </location>
</feature>
<keyword evidence="1" id="KW-0472">Membrane</keyword>
<evidence type="ECO:0000313" key="3">
    <source>
        <dbReference type="Proteomes" id="UP000825483"/>
    </source>
</evidence>
<dbReference type="EMBL" id="BPUB01000002">
    <property type="protein sequence ID" value="GJG58956.1"/>
    <property type="molecule type" value="Genomic_DNA"/>
</dbReference>
<gene>
    <name evidence="2" type="ORF">PRLR5076_18070</name>
</gene>
<proteinExistence type="predicted"/>
<dbReference type="AlphaFoldDB" id="A0A9R1CWZ1"/>
<dbReference type="PROSITE" id="PS51257">
    <property type="entry name" value="PROKAR_LIPOPROTEIN"/>
    <property type="match status" value="1"/>
</dbReference>
<evidence type="ECO:0000256" key="1">
    <source>
        <dbReference type="SAM" id="Phobius"/>
    </source>
</evidence>
<protein>
    <recommendedName>
        <fullName evidence="4">Beta-carotene 15,15'-monooxygenase</fullName>
    </recommendedName>
</protein>
<organism evidence="2 3">
    <name type="scientific">Prevotella lacticifex</name>
    <dbReference type="NCBI Taxonomy" id="2854755"/>
    <lineage>
        <taxon>Bacteria</taxon>
        <taxon>Pseudomonadati</taxon>
        <taxon>Bacteroidota</taxon>
        <taxon>Bacteroidia</taxon>
        <taxon>Bacteroidales</taxon>
        <taxon>Prevotellaceae</taxon>
        <taxon>Prevotella</taxon>
    </lineage>
</organism>
<reference evidence="2" key="1">
    <citation type="journal article" date="2022" name="Int. J. Syst. Evol. Microbiol.">
        <title>Prevotella lacticifex sp. nov., isolated from the rumen of cows.</title>
        <authorList>
            <person name="Shinkai T."/>
            <person name="Ikeyama N."/>
            <person name="Kumagai M."/>
            <person name="Ohmori H."/>
            <person name="Sakamoto M."/>
            <person name="Ohkuma M."/>
            <person name="Mitsumori M."/>
        </authorList>
    </citation>
    <scope>NUCLEOTIDE SEQUENCE</scope>
    <source>
        <strain evidence="2">R5076</strain>
    </source>
</reference>
<feature type="transmembrane region" description="Helical" evidence="1">
    <location>
        <begin position="240"/>
        <end position="260"/>
    </location>
</feature>